<feature type="transmembrane region" description="Helical" evidence="8">
    <location>
        <begin position="251"/>
        <end position="272"/>
    </location>
</feature>
<dbReference type="PRINTS" id="PR01806">
    <property type="entry name" value="VIRFACTRMVIN"/>
</dbReference>
<name>A0A951U858_9CYAN</name>
<comment type="caution">
    <text evidence="9">The sequence shown here is derived from an EMBL/GenBank/DDBJ whole genome shotgun (WGS) entry which is preliminary data.</text>
</comment>
<evidence type="ECO:0000313" key="9">
    <source>
        <dbReference type="EMBL" id="MBW4543432.1"/>
    </source>
</evidence>
<feature type="transmembrane region" description="Helical" evidence="8">
    <location>
        <begin position="168"/>
        <end position="190"/>
    </location>
</feature>
<dbReference type="GO" id="GO:0009252">
    <property type="term" value="P:peptidoglycan biosynthetic process"/>
    <property type="evidence" value="ECO:0007669"/>
    <property type="project" value="UniProtKB-KW"/>
</dbReference>
<keyword evidence="3 8" id="KW-0812">Transmembrane</keyword>
<dbReference type="AlphaFoldDB" id="A0A951U858"/>
<evidence type="ECO:0000256" key="1">
    <source>
        <dbReference type="ARBA" id="ARBA00004651"/>
    </source>
</evidence>
<evidence type="ECO:0000256" key="7">
    <source>
        <dbReference type="ARBA" id="ARBA00023136"/>
    </source>
</evidence>
<gene>
    <name evidence="9" type="ORF">KME25_03130</name>
</gene>
<dbReference type="Pfam" id="PF03023">
    <property type="entry name" value="MurJ"/>
    <property type="match status" value="1"/>
</dbReference>
<feature type="transmembrane region" description="Helical" evidence="8">
    <location>
        <begin position="142"/>
        <end position="162"/>
    </location>
</feature>
<keyword evidence="6 8" id="KW-1133">Transmembrane helix</keyword>
<feature type="transmembrane region" description="Helical" evidence="8">
    <location>
        <begin position="331"/>
        <end position="352"/>
    </location>
</feature>
<feature type="transmembrane region" description="Helical" evidence="8">
    <location>
        <begin position="389"/>
        <end position="412"/>
    </location>
</feature>
<keyword evidence="5" id="KW-0573">Peptidoglycan synthesis</keyword>
<comment type="subcellular location">
    <subcellularLocation>
        <location evidence="1">Cell membrane</location>
        <topology evidence="1">Multi-pass membrane protein</topology>
    </subcellularLocation>
</comment>
<evidence type="ECO:0000313" key="10">
    <source>
        <dbReference type="Proteomes" id="UP000753908"/>
    </source>
</evidence>
<dbReference type="Proteomes" id="UP000753908">
    <property type="component" value="Unassembled WGS sequence"/>
</dbReference>
<organism evidence="9 10">
    <name type="scientific">Symplocastrum torsivum CPER-KK1</name>
    <dbReference type="NCBI Taxonomy" id="450513"/>
    <lineage>
        <taxon>Bacteria</taxon>
        <taxon>Bacillati</taxon>
        <taxon>Cyanobacteriota</taxon>
        <taxon>Cyanophyceae</taxon>
        <taxon>Oscillatoriophycideae</taxon>
        <taxon>Oscillatoriales</taxon>
        <taxon>Microcoleaceae</taxon>
        <taxon>Symplocastrum</taxon>
    </lineage>
</organism>
<dbReference type="GO" id="GO:0034204">
    <property type="term" value="P:lipid translocation"/>
    <property type="evidence" value="ECO:0007669"/>
    <property type="project" value="TreeGrafter"/>
</dbReference>
<evidence type="ECO:0000256" key="2">
    <source>
        <dbReference type="ARBA" id="ARBA00022475"/>
    </source>
</evidence>
<reference evidence="9" key="2">
    <citation type="journal article" date="2022" name="Microbiol. Resour. Announc.">
        <title>Metagenome Sequencing to Explore Phylogenomics of Terrestrial Cyanobacteria.</title>
        <authorList>
            <person name="Ward R.D."/>
            <person name="Stajich J.E."/>
            <person name="Johansen J.R."/>
            <person name="Huntemann M."/>
            <person name="Clum A."/>
            <person name="Foster B."/>
            <person name="Foster B."/>
            <person name="Roux S."/>
            <person name="Palaniappan K."/>
            <person name="Varghese N."/>
            <person name="Mukherjee S."/>
            <person name="Reddy T.B.K."/>
            <person name="Daum C."/>
            <person name="Copeland A."/>
            <person name="Chen I.A."/>
            <person name="Ivanova N.N."/>
            <person name="Kyrpides N.C."/>
            <person name="Shapiro N."/>
            <person name="Eloe-Fadrosh E.A."/>
            <person name="Pietrasiak N."/>
        </authorList>
    </citation>
    <scope>NUCLEOTIDE SEQUENCE</scope>
    <source>
        <strain evidence="9">CPER-KK1</strain>
    </source>
</reference>
<feature type="transmembrane region" description="Helical" evidence="8">
    <location>
        <begin position="364"/>
        <end position="383"/>
    </location>
</feature>
<accession>A0A951U858</accession>
<evidence type="ECO:0000256" key="5">
    <source>
        <dbReference type="ARBA" id="ARBA00022984"/>
    </source>
</evidence>
<protein>
    <submittedName>
        <fullName evidence="9">Oligosaccharide flippase family protein</fullName>
    </submittedName>
</protein>
<reference evidence="9" key="1">
    <citation type="submission" date="2021-05" db="EMBL/GenBank/DDBJ databases">
        <authorList>
            <person name="Pietrasiak N."/>
            <person name="Ward R."/>
            <person name="Stajich J.E."/>
            <person name="Kurbessoian T."/>
        </authorList>
    </citation>
    <scope>NUCLEOTIDE SEQUENCE</scope>
    <source>
        <strain evidence="9">CPER-KK1</strain>
    </source>
</reference>
<feature type="transmembrane region" description="Helical" evidence="8">
    <location>
        <begin position="74"/>
        <end position="99"/>
    </location>
</feature>
<evidence type="ECO:0000256" key="8">
    <source>
        <dbReference type="SAM" id="Phobius"/>
    </source>
</evidence>
<dbReference type="PANTHER" id="PTHR47019:SF1">
    <property type="entry name" value="LIPID II FLIPPASE MURJ"/>
    <property type="match status" value="1"/>
</dbReference>
<dbReference type="EMBL" id="JAHHIF010000003">
    <property type="protein sequence ID" value="MBW4543432.1"/>
    <property type="molecule type" value="Genomic_DNA"/>
</dbReference>
<feature type="transmembrane region" description="Helical" evidence="8">
    <location>
        <begin position="292"/>
        <end position="311"/>
    </location>
</feature>
<dbReference type="InterPro" id="IPR004268">
    <property type="entry name" value="MurJ"/>
</dbReference>
<feature type="transmembrane region" description="Helical" evidence="8">
    <location>
        <begin position="28"/>
        <end position="53"/>
    </location>
</feature>
<proteinExistence type="predicted"/>
<feature type="transmembrane region" description="Helical" evidence="8">
    <location>
        <begin position="111"/>
        <end position="135"/>
    </location>
</feature>
<dbReference type="PANTHER" id="PTHR47019">
    <property type="entry name" value="LIPID II FLIPPASE MURJ"/>
    <property type="match status" value="1"/>
</dbReference>
<evidence type="ECO:0000256" key="6">
    <source>
        <dbReference type="ARBA" id="ARBA00022989"/>
    </source>
</evidence>
<dbReference type="InterPro" id="IPR051050">
    <property type="entry name" value="Lipid_II_flippase_MurJ/MviN"/>
</dbReference>
<sequence length="423" mass="46325">MTALVKIAIISKELVVAWRFGTGDALDAFFIAWLVPSFIIVLLPESFNAALIPTYIRVREQEGLDAAQQLLSKVIVWGLGLLAITTILMVATAPLYLPLLARGFSPQKLELTFYLLCTITPVVMLSGIVVIWSAVLNAQERFALAAIAPAMTALVTIAFLVGNKSWGIFALTGGLVGGTLLEMLLLGVALKRQGISLLPTCYRFDPHLRQVVSQYAPIMAGAFLMSSTTLVDQAMAARLSSGSVAALNYGMRVIALPISLITTALSTAIIPYLSKMVAAQDWKGVRSTMKRYLWLIFLVTVPIAGFIYMYSQPIVELLLQRGSFTAQDTYIVAKVQAMYVLQLPFYVAGILVVRLISSMDINQVLIGIAGLNLLFNIGLNYLFMQWLGVQGIALSTSCVYVFSFFSVLLLAYRNLRKIENESR</sequence>
<keyword evidence="4" id="KW-0133">Cell shape</keyword>
<dbReference type="GO" id="GO:0005886">
    <property type="term" value="C:plasma membrane"/>
    <property type="evidence" value="ECO:0007669"/>
    <property type="project" value="UniProtKB-SubCell"/>
</dbReference>
<dbReference type="GO" id="GO:0008360">
    <property type="term" value="P:regulation of cell shape"/>
    <property type="evidence" value="ECO:0007669"/>
    <property type="project" value="UniProtKB-KW"/>
</dbReference>
<evidence type="ECO:0000256" key="4">
    <source>
        <dbReference type="ARBA" id="ARBA00022960"/>
    </source>
</evidence>
<evidence type="ECO:0000256" key="3">
    <source>
        <dbReference type="ARBA" id="ARBA00022692"/>
    </source>
</evidence>
<dbReference type="GO" id="GO:0015648">
    <property type="term" value="F:lipid-linked peptidoglycan transporter activity"/>
    <property type="evidence" value="ECO:0007669"/>
    <property type="project" value="TreeGrafter"/>
</dbReference>
<keyword evidence="2" id="KW-1003">Cell membrane</keyword>
<feature type="transmembrane region" description="Helical" evidence="8">
    <location>
        <begin position="211"/>
        <end position="231"/>
    </location>
</feature>
<keyword evidence="7 8" id="KW-0472">Membrane</keyword>